<protein>
    <submittedName>
        <fullName evidence="1">Uncharacterized protein</fullName>
    </submittedName>
</protein>
<reference evidence="1 2" key="1">
    <citation type="submission" date="2016-02" db="EMBL/GenBank/DDBJ databases">
        <title>Genome analysis of coral dinoflagellate symbionts highlights evolutionary adaptations to a symbiotic lifestyle.</title>
        <authorList>
            <person name="Aranda M."/>
            <person name="Li Y."/>
            <person name="Liew Y.J."/>
            <person name="Baumgarten S."/>
            <person name="Simakov O."/>
            <person name="Wilson M."/>
            <person name="Piel J."/>
            <person name="Ashoor H."/>
            <person name="Bougouffa S."/>
            <person name="Bajic V.B."/>
            <person name="Ryu T."/>
            <person name="Ravasi T."/>
            <person name="Bayer T."/>
            <person name="Micklem G."/>
            <person name="Kim H."/>
            <person name="Bhak J."/>
            <person name="Lajeunesse T.C."/>
            <person name="Voolstra C.R."/>
        </authorList>
    </citation>
    <scope>NUCLEOTIDE SEQUENCE [LARGE SCALE GENOMIC DNA]</scope>
    <source>
        <strain evidence="1 2">CCMP2467</strain>
    </source>
</reference>
<sequence length="164" mass="17797">MKLSGSLVGLIAQQLTPLAAMGGFVAKGKGGPGKDEGPKSLKADMMEDEAEDSEDEEHQMEKDALRAMEVGGRESLAAAYEAMAAKEVVYDTFSDELRAGYIARVQAREAWCEEVETSHEQREARDKALAQHAASVARSLRFGTAITHKRIPGWPAGGMHEHGW</sequence>
<comment type="caution">
    <text evidence="1">The sequence shown here is derived from an EMBL/GenBank/DDBJ whole genome shotgun (WGS) entry which is preliminary data.</text>
</comment>
<organism evidence="1 2">
    <name type="scientific">Symbiodinium microadriaticum</name>
    <name type="common">Dinoflagellate</name>
    <name type="synonym">Zooxanthella microadriatica</name>
    <dbReference type="NCBI Taxonomy" id="2951"/>
    <lineage>
        <taxon>Eukaryota</taxon>
        <taxon>Sar</taxon>
        <taxon>Alveolata</taxon>
        <taxon>Dinophyceae</taxon>
        <taxon>Suessiales</taxon>
        <taxon>Symbiodiniaceae</taxon>
        <taxon>Symbiodinium</taxon>
    </lineage>
</organism>
<gene>
    <name evidence="1" type="ORF">AK812_SmicGene13300</name>
</gene>
<evidence type="ECO:0000313" key="2">
    <source>
        <dbReference type="Proteomes" id="UP000186817"/>
    </source>
</evidence>
<name>A0A1Q9E8H7_SYMMI</name>
<evidence type="ECO:0000313" key="1">
    <source>
        <dbReference type="EMBL" id="OLQ03712.1"/>
    </source>
</evidence>
<dbReference type="AlphaFoldDB" id="A0A1Q9E8H7"/>
<dbReference type="OrthoDB" id="439867at2759"/>
<accession>A0A1Q9E8H7</accession>
<proteinExistence type="predicted"/>
<keyword evidence="2" id="KW-1185">Reference proteome</keyword>
<dbReference type="EMBL" id="LSRX01000229">
    <property type="protein sequence ID" value="OLQ03712.1"/>
    <property type="molecule type" value="Genomic_DNA"/>
</dbReference>
<dbReference type="Proteomes" id="UP000186817">
    <property type="component" value="Unassembled WGS sequence"/>
</dbReference>